<dbReference type="Proteomes" id="UP000479043">
    <property type="component" value="Unassembled WGS sequence"/>
</dbReference>
<dbReference type="SUPFAM" id="SSF51735">
    <property type="entry name" value="NAD(P)-binding Rossmann-fold domains"/>
    <property type="match status" value="1"/>
</dbReference>
<dbReference type="SMART" id="SM00822">
    <property type="entry name" value="PKS_KR"/>
    <property type="match status" value="1"/>
</dbReference>
<protein>
    <submittedName>
        <fullName evidence="3">Glucose 1-dehydrogenase</fullName>
        <ecNumber evidence="3">1.1.1.47</ecNumber>
    </submittedName>
</protein>
<organism evidence="3 4">
    <name type="scientific">Thalassovita mangrovi</name>
    <dbReference type="NCBI Taxonomy" id="2692236"/>
    <lineage>
        <taxon>Bacteria</taxon>
        <taxon>Pseudomonadati</taxon>
        <taxon>Pseudomonadota</taxon>
        <taxon>Alphaproteobacteria</taxon>
        <taxon>Rhodobacterales</taxon>
        <taxon>Roseobacteraceae</taxon>
        <taxon>Thalassovita</taxon>
    </lineage>
</organism>
<dbReference type="Gene3D" id="3.40.50.720">
    <property type="entry name" value="NAD(P)-binding Rossmann-like Domain"/>
    <property type="match status" value="1"/>
</dbReference>
<dbReference type="EMBL" id="WWEN01000006">
    <property type="protein sequence ID" value="MYM56411.1"/>
    <property type="molecule type" value="Genomic_DNA"/>
</dbReference>
<keyword evidence="3" id="KW-0560">Oxidoreductase</keyword>
<dbReference type="InterPro" id="IPR036291">
    <property type="entry name" value="NAD(P)-bd_dom_sf"/>
</dbReference>
<dbReference type="NCBIfam" id="NF005559">
    <property type="entry name" value="PRK07231.1"/>
    <property type="match status" value="1"/>
</dbReference>
<dbReference type="PRINTS" id="PR00080">
    <property type="entry name" value="SDRFAMILY"/>
</dbReference>
<dbReference type="EC" id="1.1.1.47" evidence="3"/>
<dbReference type="Pfam" id="PF13561">
    <property type="entry name" value="adh_short_C2"/>
    <property type="match status" value="1"/>
</dbReference>
<dbReference type="InterPro" id="IPR002347">
    <property type="entry name" value="SDR_fam"/>
</dbReference>
<sequence>MDWLGLKDKVVVVTGGSGGIGRACLAAFHGAGARVVSLDYAAKNAEAAAAAIDPGGARAMGLGCDVSSESSVALAAQAVADTWGGADILVNNAGILRPGPLADLPLADWDRMLQVNLSGCLLTAQAFGRQIAAKGTGSLVHVASISASQPQPFSGAYSPGKAGLTMLSRQLAYEWGPKGIRSNVVSPGLVLTPLSEAFYADETVKAAREALVPMGRIGHAEDMADAALFLASPRAGYVNGQEIVVDGGLSQTLMGSVPRPGYQAR</sequence>
<evidence type="ECO:0000259" key="2">
    <source>
        <dbReference type="SMART" id="SM00822"/>
    </source>
</evidence>
<comment type="caution">
    <text evidence="3">The sequence shown here is derived from an EMBL/GenBank/DDBJ whole genome shotgun (WGS) entry which is preliminary data.</text>
</comment>
<dbReference type="InterPro" id="IPR057326">
    <property type="entry name" value="KR_dom"/>
</dbReference>
<dbReference type="RefSeq" id="WP_160974327.1">
    <property type="nucleotide sequence ID" value="NZ_WWEN01000006.1"/>
</dbReference>
<dbReference type="AlphaFoldDB" id="A0A6L8LK28"/>
<gene>
    <name evidence="3" type="ORF">GR167_13915</name>
</gene>
<dbReference type="FunFam" id="3.40.50.720:FF:000084">
    <property type="entry name" value="Short-chain dehydrogenase reductase"/>
    <property type="match status" value="1"/>
</dbReference>
<reference evidence="3 4" key="1">
    <citation type="submission" date="2020-01" db="EMBL/GenBank/DDBJ databases">
        <authorList>
            <person name="Chen S."/>
        </authorList>
    </citation>
    <scope>NUCLEOTIDE SEQUENCE [LARGE SCALE GENOMIC DNA]</scope>
    <source>
        <strain evidence="3 4">GS-10</strain>
    </source>
</reference>
<name>A0A6L8LK28_9RHOB</name>
<evidence type="ECO:0000313" key="4">
    <source>
        <dbReference type="Proteomes" id="UP000479043"/>
    </source>
</evidence>
<evidence type="ECO:0000256" key="1">
    <source>
        <dbReference type="ARBA" id="ARBA00006484"/>
    </source>
</evidence>
<dbReference type="PANTHER" id="PTHR42760">
    <property type="entry name" value="SHORT-CHAIN DEHYDROGENASES/REDUCTASES FAMILY MEMBER"/>
    <property type="match status" value="1"/>
</dbReference>
<dbReference type="PANTHER" id="PTHR42760:SF123">
    <property type="entry name" value="OXIDOREDUCTASE"/>
    <property type="match status" value="1"/>
</dbReference>
<dbReference type="CDD" id="cd05233">
    <property type="entry name" value="SDR_c"/>
    <property type="match status" value="1"/>
</dbReference>
<comment type="similarity">
    <text evidence="1">Belongs to the short-chain dehydrogenases/reductases (SDR) family.</text>
</comment>
<keyword evidence="4" id="KW-1185">Reference proteome</keyword>
<accession>A0A6L8LK28</accession>
<evidence type="ECO:0000313" key="3">
    <source>
        <dbReference type="EMBL" id="MYM56411.1"/>
    </source>
</evidence>
<proteinExistence type="inferred from homology"/>
<dbReference type="GO" id="GO:0047936">
    <property type="term" value="F:glucose 1-dehydrogenase [NAD(P)+] activity"/>
    <property type="evidence" value="ECO:0007669"/>
    <property type="project" value="UniProtKB-EC"/>
</dbReference>
<feature type="domain" description="Ketoreductase" evidence="2">
    <location>
        <begin position="9"/>
        <end position="178"/>
    </location>
</feature>
<dbReference type="GO" id="GO:0030497">
    <property type="term" value="P:fatty acid elongation"/>
    <property type="evidence" value="ECO:0007669"/>
    <property type="project" value="TreeGrafter"/>
</dbReference>
<dbReference type="PRINTS" id="PR00081">
    <property type="entry name" value="GDHRDH"/>
</dbReference>